<comment type="caution">
    <text evidence="1">The sequence shown here is derived from an EMBL/GenBank/DDBJ whole genome shotgun (WGS) entry which is preliminary data.</text>
</comment>
<dbReference type="InterPro" id="IPR052055">
    <property type="entry name" value="Hepadnavirus_pol/RT"/>
</dbReference>
<dbReference type="EMBL" id="CAJNIZ010005515">
    <property type="protein sequence ID" value="CAE7242360.1"/>
    <property type="molecule type" value="Genomic_DNA"/>
</dbReference>
<name>A0A812L9W0_SYMPI</name>
<accession>A0A812L9W0</accession>
<organism evidence="1 2">
    <name type="scientific">Symbiodinium pilosum</name>
    <name type="common">Dinoflagellate</name>
    <dbReference type="NCBI Taxonomy" id="2952"/>
    <lineage>
        <taxon>Eukaryota</taxon>
        <taxon>Sar</taxon>
        <taxon>Alveolata</taxon>
        <taxon>Dinophyceae</taxon>
        <taxon>Suessiales</taxon>
        <taxon>Symbiodiniaceae</taxon>
        <taxon>Symbiodinium</taxon>
    </lineage>
</organism>
<protein>
    <submittedName>
        <fullName evidence="1">SLC24A2 protein</fullName>
    </submittedName>
</protein>
<dbReference type="OrthoDB" id="444335at2759"/>
<dbReference type="SUPFAM" id="SSF56672">
    <property type="entry name" value="DNA/RNA polymerases"/>
    <property type="match status" value="1"/>
</dbReference>
<dbReference type="PANTHER" id="PTHR33050">
    <property type="entry name" value="REVERSE TRANSCRIPTASE DOMAIN-CONTAINING PROTEIN"/>
    <property type="match status" value="1"/>
</dbReference>
<keyword evidence="2" id="KW-1185">Reference proteome</keyword>
<evidence type="ECO:0000313" key="2">
    <source>
        <dbReference type="Proteomes" id="UP000649617"/>
    </source>
</evidence>
<gene>
    <name evidence="1" type="primary">SLC24A2</name>
    <name evidence="1" type="ORF">SPIL2461_LOCUS4259</name>
</gene>
<dbReference type="AlphaFoldDB" id="A0A812L9W0"/>
<reference evidence="1" key="1">
    <citation type="submission" date="2021-02" db="EMBL/GenBank/DDBJ databases">
        <authorList>
            <person name="Dougan E. K."/>
            <person name="Rhodes N."/>
            <person name="Thang M."/>
            <person name="Chan C."/>
        </authorList>
    </citation>
    <scope>NUCLEOTIDE SEQUENCE</scope>
</reference>
<proteinExistence type="predicted"/>
<dbReference type="InterPro" id="IPR043502">
    <property type="entry name" value="DNA/RNA_pol_sf"/>
</dbReference>
<dbReference type="PANTHER" id="PTHR33050:SF7">
    <property type="entry name" value="RIBONUCLEASE H"/>
    <property type="match status" value="1"/>
</dbReference>
<sequence>MENPRNSWLWDLPCMRELVQKSMFVCYDNCMYGGERFKQSALLTNHTAFFELWRECDGAHEHQPFGIDPCTGEFATASEAEYTPAFCEAYAQTLVKLAAEAGLTLAGVCPAAPPLDKGKFLRTGVRNVPAGNRLLRAEEKWGRWSEGKVLCVFGVHHSMEQFVTLARQPWHPFDELINVPDRLIVCLFELLTVGPVQIAKLRLAKLKKWRLWAAETEKEEADLKRRLRPSVERIVRSKRLLLLRKIAAEIAWPDVKLHDELEQGFKLTGIATATGVFRPEVRPASISVAELLAKAKFLKPLLLGKIRAQKVDDLAAAVYDMTCEEAADAKGWRFGVQQKQKIRCIDDCRENSLNDAFTSVESVSLGAMDHVVWSALICVLHQSVEMRLPDGTRLVGKLHEDWVRMSPSFKATTFDLKSAYKQLPVSPCDVSKAFVSLVCPETRQPRCFLMRALPFGAKSSVGDFNRVARLLWAIGCDLPIPWSNYFDDYPTLSRTALEVSTMQSVKVMMELLGFVLTLDELRPFAQVAEMLGVELDLSDPTSVRVGKKESRKLEVCQAVQHILESKQLNCRELPSMLGRMQFADLQVFGRAGRLAMSDIREFASGGTGTLNLDARALDALRIMQRRVCSGPPRTVSVDVKPRPVLVFTDGAFEPGNSLGEATIGGVILGKLWKCLAQQCPLRSSKNGAQRAKSI</sequence>
<evidence type="ECO:0000313" key="1">
    <source>
        <dbReference type="EMBL" id="CAE7242360.1"/>
    </source>
</evidence>
<dbReference type="Proteomes" id="UP000649617">
    <property type="component" value="Unassembled WGS sequence"/>
</dbReference>